<dbReference type="InterPro" id="IPR008978">
    <property type="entry name" value="HSP20-like_chaperone"/>
</dbReference>
<organism evidence="4 5">
    <name type="scientific">Halocalculus aciditolerans</name>
    <dbReference type="NCBI Taxonomy" id="1383812"/>
    <lineage>
        <taxon>Archaea</taxon>
        <taxon>Methanobacteriati</taxon>
        <taxon>Methanobacteriota</taxon>
        <taxon>Stenosarchaea group</taxon>
        <taxon>Halobacteria</taxon>
        <taxon>Halobacteriales</taxon>
        <taxon>Halobacteriaceae</taxon>
        <taxon>Halocalculus</taxon>
    </lineage>
</organism>
<feature type="domain" description="SHSP" evidence="3">
    <location>
        <begin position="24"/>
        <end position="136"/>
    </location>
</feature>
<dbReference type="Pfam" id="PF00011">
    <property type="entry name" value="HSP20"/>
    <property type="match status" value="1"/>
</dbReference>
<dbReference type="RefSeq" id="WP_188980866.1">
    <property type="nucleotide sequence ID" value="NZ_BMPG01000007.1"/>
</dbReference>
<comment type="caution">
    <text evidence="4">The sequence shown here is derived from an EMBL/GenBank/DDBJ whole genome shotgun (WGS) entry which is preliminary data.</text>
</comment>
<keyword evidence="5" id="KW-1185">Reference proteome</keyword>
<evidence type="ECO:0000259" key="3">
    <source>
        <dbReference type="PROSITE" id="PS01031"/>
    </source>
</evidence>
<dbReference type="Proteomes" id="UP000607197">
    <property type="component" value="Unassembled WGS sequence"/>
</dbReference>
<proteinExistence type="inferred from homology"/>
<protein>
    <submittedName>
        <fullName evidence="4">Heat-shock protein Hsp20</fullName>
    </submittedName>
</protein>
<dbReference type="Gene3D" id="2.60.40.790">
    <property type="match status" value="1"/>
</dbReference>
<dbReference type="AlphaFoldDB" id="A0A830FGK0"/>
<comment type="similarity">
    <text evidence="1 2">Belongs to the small heat shock protein (HSP20) family.</text>
</comment>
<dbReference type="SUPFAM" id="SSF49764">
    <property type="entry name" value="HSP20-like chaperones"/>
    <property type="match status" value="1"/>
</dbReference>
<reference evidence="4" key="2">
    <citation type="submission" date="2020-09" db="EMBL/GenBank/DDBJ databases">
        <authorList>
            <person name="Sun Q."/>
            <person name="Ohkuma M."/>
        </authorList>
    </citation>
    <scope>NUCLEOTIDE SEQUENCE</scope>
    <source>
        <strain evidence="4">JCM 19596</strain>
    </source>
</reference>
<gene>
    <name evidence="4" type="ORF">GCM10009039_33010</name>
</gene>
<reference evidence="4" key="1">
    <citation type="journal article" date="2014" name="Int. J. Syst. Evol. Microbiol.">
        <title>Complete genome sequence of Corynebacterium casei LMG S-19264T (=DSM 44701T), isolated from a smear-ripened cheese.</title>
        <authorList>
            <consortium name="US DOE Joint Genome Institute (JGI-PGF)"/>
            <person name="Walter F."/>
            <person name="Albersmeier A."/>
            <person name="Kalinowski J."/>
            <person name="Ruckert C."/>
        </authorList>
    </citation>
    <scope>NUCLEOTIDE SEQUENCE</scope>
    <source>
        <strain evidence="4">JCM 19596</strain>
    </source>
</reference>
<evidence type="ECO:0000313" key="5">
    <source>
        <dbReference type="Proteomes" id="UP000607197"/>
    </source>
</evidence>
<dbReference type="EMBL" id="BMPG01000007">
    <property type="protein sequence ID" value="GGL72443.1"/>
    <property type="molecule type" value="Genomic_DNA"/>
</dbReference>
<evidence type="ECO:0000256" key="1">
    <source>
        <dbReference type="PROSITE-ProRule" id="PRU00285"/>
    </source>
</evidence>
<dbReference type="InterPro" id="IPR002068">
    <property type="entry name" value="A-crystallin/Hsp20_dom"/>
</dbReference>
<accession>A0A830FGK0</accession>
<dbReference type="OrthoDB" id="210205at2157"/>
<evidence type="ECO:0000256" key="2">
    <source>
        <dbReference type="RuleBase" id="RU003616"/>
    </source>
</evidence>
<evidence type="ECO:0000313" key="4">
    <source>
        <dbReference type="EMBL" id="GGL72443.1"/>
    </source>
</evidence>
<name>A0A830FGK0_9EURY</name>
<dbReference type="CDD" id="cd00298">
    <property type="entry name" value="ACD_sHsps_p23-like"/>
    <property type="match status" value="1"/>
</dbReference>
<sequence length="136" mass="14913">MRGTEFGKALGTEALKRVGRAASRFQEERPLPVDVLESDEEYLVVFDAPGVTSQDVQVDVDGREVRARIDRFREPRPGFEMRFPGRGLALDGSAKLPADADVDADATRAQLNDDGTLYVYVPKRDSEGANGVDVSE</sequence>
<dbReference type="PROSITE" id="PS01031">
    <property type="entry name" value="SHSP"/>
    <property type="match status" value="1"/>
</dbReference>